<proteinExistence type="predicted"/>
<gene>
    <name evidence="3" type="ORF">Cci01nite_71910</name>
</gene>
<evidence type="ECO:0000256" key="1">
    <source>
        <dbReference type="ARBA" id="ARBA00022676"/>
    </source>
</evidence>
<dbReference type="EMBL" id="BONH01000047">
    <property type="protein sequence ID" value="GIG02098.1"/>
    <property type="molecule type" value="Genomic_DNA"/>
</dbReference>
<accession>A0A8J3KLA4</accession>
<evidence type="ECO:0008006" key="5">
    <source>
        <dbReference type="Google" id="ProtNLM"/>
    </source>
</evidence>
<name>A0A8J3KLA4_9ACTN</name>
<sequence>MSAIAFVLVSWRPDAAAGMERAVAAHAAALVAAGHDAVIITAEPDQAPAYEGATVCTLESLQIPRPCSDETLRAAISTAGSRLTRELQRIYQRHRAAAAVYVDALWGLGRAVPIGGHTKPVLAVHVIGHREDMDAALQRAEVVIAPSEHVLRAAGHRYEISGWQVVPNTLLVDTGPTSEPKRRSLRQHGPVRVLARLGEEKGIAPLLAAGRQAQMSRLVEVAVSAAGFESAPGAQHKHLTLCRELANRAGIVLRSGLAWTQVPSWLGSASVVIVPSLAETFGLVALEALAAGTPVVAHDVDNLPALVGDGGIIVPISEGPGGLWRAAGELLADPVRYEQTSRAGYYRSRDYRPALVADLLLKAVS</sequence>
<dbReference type="GO" id="GO:0016757">
    <property type="term" value="F:glycosyltransferase activity"/>
    <property type="evidence" value="ECO:0007669"/>
    <property type="project" value="UniProtKB-KW"/>
</dbReference>
<keyword evidence="4" id="KW-1185">Reference proteome</keyword>
<evidence type="ECO:0000313" key="3">
    <source>
        <dbReference type="EMBL" id="GIG02098.1"/>
    </source>
</evidence>
<protein>
    <recommendedName>
        <fullName evidence="5">Glycosyltransferase involved in cell wall biosynthesis</fullName>
    </recommendedName>
</protein>
<keyword evidence="1" id="KW-0328">Glycosyltransferase</keyword>
<comment type="caution">
    <text evidence="3">The sequence shown here is derived from an EMBL/GenBank/DDBJ whole genome shotgun (WGS) entry which is preliminary data.</text>
</comment>
<dbReference type="CDD" id="cd03801">
    <property type="entry name" value="GT4_PimA-like"/>
    <property type="match status" value="1"/>
</dbReference>
<dbReference type="Gene3D" id="3.40.50.2000">
    <property type="entry name" value="Glycogen Phosphorylase B"/>
    <property type="match status" value="2"/>
</dbReference>
<dbReference type="Proteomes" id="UP000659904">
    <property type="component" value="Unassembled WGS sequence"/>
</dbReference>
<dbReference type="RefSeq" id="WP_120316777.1">
    <property type="nucleotide sequence ID" value="NZ_BONH01000047.1"/>
</dbReference>
<evidence type="ECO:0000313" key="4">
    <source>
        <dbReference type="Proteomes" id="UP000659904"/>
    </source>
</evidence>
<organism evidence="3 4">
    <name type="scientific">Catellatospora citrea</name>
    <dbReference type="NCBI Taxonomy" id="53366"/>
    <lineage>
        <taxon>Bacteria</taxon>
        <taxon>Bacillati</taxon>
        <taxon>Actinomycetota</taxon>
        <taxon>Actinomycetes</taxon>
        <taxon>Micromonosporales</taxon>
        <taxon>Micromonosporaceae</taxon>
        <taxon>Catellatospora</taxon>
    </lineage>
</organism>
<dbReference type="SUPFAM" id="SSF53756">
    <property type="entry name" value="UDP-Glycosyltransferase/glycogen phosphorylase"/>
    <property type="match status" value="1"/>
</dbReference>
<reference evidence="3 4" key="1">
    <citation type="submission" date="2021-01" db="EMBL/GenBank/DDBJ databases">
        <title>Whole genome shotgun sequence of Catellatospora citrea NBRC 14495.</title>
        <authorList>
            <person name="Komaki H."/>
            <person name="Tamura T."/>
        </authorList>
    </citation>
    <scope>NUCLEOTIDE SEQUENCE [LARGE SCALE GENOMIC DNA]</scope>
    <source>
        <strain evidence="3 4">NBRC 14495</strain>
    </source>
</reference>
<dbReference type="AlphaFoldDB" id="A0A8J3KLA4"/>
<dbReference type="Pfam" id="PF13692">
    <property type="entry name" value="Glyco_trans_1_4"/>
    <property type="match status" value="1"/>
</dbReference>
<keyword evidence="2" id="KW-0808">Transferase</keyword>
<dbReference type="PANTHER" id="PTHR12526">
    <property type="entry name" value="GLYCOSYLTRANSFERASE"/>
    <property type="match status" value="1"/>
</dbReference>
<evidence type="ECO:0000256" key="2">
    <source>
        <dbReference type="ARBA" id="ARBA00022679"/>
    </source>
</evidence>
<dbReference type="PANTHER" id="PTHR12526:SF510">
    <property type="entry name" value="D-INOSITOL 3-PHOSPHATE GLYCOSYLTRANSFERASE"/>
    <property type="match status" value="1"/>
</dbReference>